<name>A0A183B5V6_9TREM</name>
<dbReference type="EMBL" id="UZAN01057967">
    <property type="protein sequence ID" value="VDP91863.1"/>
    <property type="molecule type" value="Genomic_DNA"/>
</dbReference>
<dbReference type="WBParaSite" id="ECPE_0001463101-mRNA-1">
    <property type="protein sequence ID" value="ECPE_0001463101-mRNA-1"/>
    <property type="gene ID" value="ECPE_0001463101"/>
</dbReference>
<keyword evidence="3" id="KW-1185">Reference proteome</keyword>
<feature type="region of interest" description="Disordered" evidence="1">
    <location>
        <begin position="1"/>
        <end position="67"/>
    </location>
</feature>
<evidence type="ECO:0000313" key="3">
    <source>
        <dbReference type="Proteomes" id="UP000272942"/>
    </source>
</evidence>
<sequence length="150" mass="15625">WRRADVPGGVRGRRRAGGNSVGPGSVDDPPSASQGPSAGSVGCGAKRPGGDGMGAAKDAPIAGFDNPADRQQALRSFRTAQLGVAVAPLSHIVALLNRALRPLEDAACTDLLLDGFTESRPKDLRETAWIINAEKIIDASKLADVLRKFT</sequence>
<dbReference type="Proteomes" id="UP000272942">
    <property type="component" value="Unassembled WGS sequence"/>
</dbReference>
<gene>
    <name evidence="2" type="ORF">ECPE_LOCUS14591</name>
</gene>
<evidence type="ECO:0000313" key="4">
    <source>
        <dbReference type="WBParaSite" id="ECPE_0001463101-mRNA-1"/>
    </source>
</evidence>
<dbReference type="AlphaFoldDB" id="A0A183B5V6"/>
<protein>
    <submittedName>
        <fullName evidence="4">RPAP3_C domain-containing protein</fullName>
    </submittedName>
</protein>
<dbReference type="OrthoDB" id="6247559at2759"/>
<reference evidence="4" key="1">
    <citation type="submission" date="2016-06" db="UniProtKB">
        <authorList>
            <consortium name="WormBaseParasite"/>
        </authorList>
    </citation>
    <scope>IDENTIFICATION</scope>
</reference>
<evidence type="ECO:0000313" key="2">
    <source>
        <dbReference type="EMBL" id="VDP91863.1"/>
    </source>
</evidence>
<evidence type="ECO:0000256" key="1">
    <source>
        <dbReference type="SAM" id="MobiDB-lite"/>
    </source>
</evidence>
<accession>A0A183B5V6</accession>
<organism evidence="4">
    <name type="scientific">Echinostoma caproni</name>
    <dbReference type="NCBI Taxonomy" id="27848"/>
    <lineage>
        <taxon>Eukaryota</taxon>
        <taxon>Metazoa</taxon>
        <taxon>Spiralia</taxon>
        <taxon>Lophotrochozoa</taxon>
        <taxon>Platyhelminthes</taxon>
        <taxon>Trematoda</taxon>
        <taxon>Digenea</taxon>
        <taxon>Plagiorchiida</taxon>
        <taxon>Echinostomata</taxon>
        <taxon>Echinostomatoidea</taxon>
        <taxon>Echinostomatidae</taxon>
        <taxon>Echinostoma</taxon>
    </lineage>
</organism>
<proteinExistence type="predicted"/>
<reference evidence="2 3" key="2">
    <citation type="submission" date="2018-11" db="EMBL/GenBank/DDBJ databases">
        <authorList>
            <consortium name="Pathogen Informatics"/>
        </authorList>
    </citation>
    <scope>NUCLEOTIDE SEQUENCE [LARGE SCALE GENOMIC DNA]</scope>
    <source>
        <strain evidence="2 3">Egypt</strain>
    </source>
</reference>
<feature type="compositionally biased region" description="Low complexity" evidence="1">
    <location>
        <begin position="29"/>
        <end position="40"/>
    </location>
</feature>